<comment type="caution">
    <text evidence="1">The sequence shown here is derived from an EMBL/GenBank/DDBJ whole genome shotgun (WGS) entry which is preliminary data.</text>
</comment>
<dbReference type="PANTHER" id="PTHR12526">
    <property type="entry name" value="GLYCOSYLTRANSFERASE"/>
    <property type="match status" value="1"/>
</dbReference>
<dbReference type="Pfam" id="PF13692">
    <property type="entry name" value="Glyco_trans_1_4"/>
    <property type="match status" value="1"/>
</dbReference>
<sequence>MKRILYFMPILSLEQNAGNMTRILSMLKYFKHRGMKVDYCGLKGFVPWEDPDDKKIMQKGLVERVFILNRKPLRKHFVRRILYKIPNYLANKFHGIDNVALRNFSSHYLCKQFNKILKENKYDYILINYSWWAEFIRQKDLLKGAYTIVDTHDLVAMQEYNIQKKRLGRIFEEEMKRLNRFDEVWSVSVDELYVYNHLLNNKVRLVPNMPLSNIDTFDLTKGMEKNNDIIYVASDNDWNKMSVKWFLSEVYPLLPKSLKISIIGKINDLIPENYPNITKIPFVENLAEAYANSKIAICPMLGGTGIKLKVIEAMSFALPVVCTLRGIDGLPNKINNGCLVSDDANQFASNIVELLENHELYDKMSEQGYDLYKAYFNPEVRYKQLDEIFGININ</sequence>
<dbReference type="eggNOG" id="COG0438">
    <property type="taxonomic scope" value="Bacteria"/>
</dbReference>
<dbReference type="OrthoDB" id="9807209at2"/>
<dbReference type="RefSeq" id="WP_006797693.1">
    <property type="nucleotide sequence ID" value="NZ_GL891979.1"/>
</dbReference>
<evidence type="ECO:0000313" key="1">
    <source>
        <dbReference type="EMBL" id="EGK02069.1"/>
    </source>
</evidence>
<dbReference type="PANTHER" id="PTHR12526:SF630">
    <property type="entry name" value="GLYCOSYLTRANSFERASE"/>
    <property type="match status" value="1"/>
</dbReference>
<proteinExistence type="predicted"/>
<gene>
    <name evidence="1" type="ORF">HMPREF9455_00191</name>
</gene>
<evidence type="ECO:0008006" key="3">
    <source>
        <dbReference type="Google" id="ProtNLM"/>
    </source>
</evidence>
<accession>F5ISX4</accession>
<evidence type="ECO:0000313" key="2">
    <source>
        <dbReference type="Proteomes" id="UP000004913"/>
    </source>
</evidence>
<dbReference type="CDD" id="cd03801">
    <property type="entry name" value="GT4_PimA-like"/>
    <property type="match status" value="1"/>
</dbReference>
<dbReference type="SUPFAM" id="SSF53756">
    <property type="entry name" value="UDP-Glycosyltransferase/glycogen phosphorylase"/>
    <property type="match status" value="1"/>
</dbReference>
<dbReference type="HOGENOM" id="CLU_028014_5_0_10"/>
<reference evidence="1 2" key="1">
    <citation type="submission" date="2011-04" db="EMBL/GenBank/DDBJ databases">
        <title>The Genome Sequence of Dysgonomonas gadei ATCC BAA-286.</title>
        <authorList>
            <consortium name="The Broad Institute Genome Sequencing Platform"/>
            <person name="Earl A."/>
            <person name="Ward D."/>
            <person name="Feldgarden M."/>
            <person name="Gevers D."/>
            <person name="Pudlo N."/>
            <person name="Martens E."/>
            <person name="Allen-Vercoe E."/>
            <person name="Young S.K."/>
            <person name="Zeng Q."/>
            <person name="Gargeya S."/>
            <person name="Fitzgerald M."/>
            <person name="Haas B."/>
            <person name="Abouelleil A."/>
            <person name="Alvarado L."/>
            <person name="Arachchi H.M."/>
            <person name="Berlin A."/>
            <person name="Brown A."/>
            <person name="Chapman S.B."/>
            <person name="Chen Z."/>
            <person name="Dunbar C."/>
            <person name="Freedman E."/>
            <person name="Gearin G."/>
            <person name="Gellesch M."/>
            <person name="Goldberg J."/>
            <person name="Griggs A."/>
            <person name="Gujja S."/>
            <person name="Heiman D."/>
            <person name="Howarth C."/>
            <person name="Larson L."/>
            <person name="Lui A."/>
            <person name="MacDonald P.J.P."/>
            <person name="Mehta T."/>
            <person name="Montmayeur A."/>
            <person name="Murphy C."/>
            <person name="Neiman D."/>
            <person name="Pearson M."/>
            <person name="Priest M."/>
            <person name="Roberts A."/>
            <person name="Saif S."/>
            <person name="Shea T."/>
            <person name="Shenoy N."/>
            <person name="Sisk P."/>
            <person name="Stolte C."/>
            <person name="Sykes S."/>
            <person name="Yandava C."/>
            <person name="Wortman J."/>
            <person name="Nusbaum C."/>
            <person name="Birren B."/>
        </authorList>
    </citation>
    <scope>NUCLEOTIDE SEQUENCE [LARGE SCALE GENOMIC DNA]</scope>
    <source>
        <strain evidence="1 2">ATCC BAA-286</strain>
    </source>
</reference>
<keyword evidence="2" id="KW-1185">Reference proteome</keyword>
<name>F5ISX4_9BACT</name>
<dbReference type="AlphaFoldDB" id="F5ISX4"/>
<dbReference type="EMBL" id="ADLV01000002">
    <property type="protein sequence ID" value="EGK02069.1"/>
    <property type="molecule type" value="Genomic_DNA"/>
</dbReference>
<dbReference type="STRING" id="742766.HMPREF9455_00191"/>
<organism evidence="1 2">
    <name type="scientific">Dysgonomonas gadei ATCC BAA-286</name>
    <dbReference type="NCBI Taxonomy" id="742766"/>
    <lineage>
        <taxon>Bacteria</taxon>
        <taxon>Pseudomonadati</taxon>
        <taxon>Bacteroidota</taxon>
        <taxon>Bacteroidia</taxon>
        <taxon>Bacteroidales</taxon>
        <taxon>Dysgonomonadaceae</taxon>
        <taxon>Dysgonomonas</taxon>
    </lineage>
</organism>
<dbReference type="Gene3D" id="3.40.50.2000">
    <property type="entry name" value="Glycogen Phosphorylase B"/>
    <property type="match status" value="2"/>
</dbReference>
<dbReference type="Proteomes" id="UP000004913">
    <property type="component" value="Unassembled WGS sequence"/>
</dbReference>
<protein>
    <recommendedName>
        <fullName evidence="3">Glycosyltransferase subfamily 4-like N-terminal domain-containing protein</fullName>
    </recommendedName>
</protein>